<dbReference type="KEGG" id="paqt:E8L99_21205"/>
<sequence length="186" mass="19713">MTHAVVPSDISEAHQSRLARFMTQVTLAGIVFAVAGTLWVWTDRALVETLLAPQFGLAGRAVSVTPMVQLAGLALSAPPLALLIYMLLQARAVFRGFAVGMRFTDLVATRVSRIGLILVAKGLLAPLWRAAAGVVLTLGNPPGQKILVIAISSDDVLWAIVGALLVAIGWTLREAARIAEEHASFV</sequence>
<feature type="transmembrane region" description="Helical" evidence="1">
    <location>
        <begin position="70"/>
        <end position="94"/>
    </location>
</feature>
<dbReference type="OrthoDB" id="8157526at2"/>
<feature type="transmembrane region" description="Helical" evidence="1">
    <location>
        <begin position="114"/>
        <end position="136"/>
    </location>
</feature>
<keyword evidence="1" id="KW-0472">Membrane</keyword>
<feature type="transmembrane region" description="Helical" evidence="1">
    <location>
        <begin position="156"/>
        <end position="172"/>
    </location>
</feature>
<accession>A0A4D7QLN1</accession>
<proteinExistence type="predicted"/>
<name>A0A4D7QLN1_9HYPH</name>
<protein>
    <submittedName>
        <fullName evidence="2">DUF2975 domain-containing protein</fullName>
    </submittedName>
</protein>
<dbReference type="Proteomes" id="UP000298588">
    <property type="component" value="Chromosome"/>
</dbReference>
<organism evidence="2 3">
    <name type="scientific">Phreatobacter aquaticus</name>
    <dbReference type="NCBI Taxonomy" id="2570229"/>
    <lineage>
        <taxon>Bacteria</taxon>
        <taxon>Pseudomonadati</taxon>
        <taxon>Pseudomonadota</taxon>
        <taxon>Alphaproteobacteria</taxon>
        <taxon>Hyphomicrobiales</taxon>
        <taxon>Phreatobacteraceae</taxon>
        <taxon>Phreatobacter</taxon>
    </lineage>
</organism>
<keyword evidence="3" id="KW-1185">Reference proteome</keyword>
<evidence type="ECO:0000313" key="2">
    <source>
        <dbReference type="EMBL" id="QCK88095.1"/>
    </source>
</evidence>
<feature type="transmembrane region" description="Helical" evidence="1">
    <location>
        <begin position="21"/>
        <end position="41"/>
    </location>
</feature>
<keyword evidence="1" id="KW-1133">Transmembrane helix</keyword>
<evidence type="ECO:0000256" key="1">
    <source>
        <dbReference type="SAM" id="Phobius"/>
    </source>
</evidence>
<gene>
    <name evidence="2" type="ORF">E8L99_21205</name>
</gene>
<keyword evidence="1" id="KW-0812">Transmembrane</keyword>
<dbReference type="EMBL" id="CP039865">
    <property type="protein sequence ID" value="QCK88095.1"/>
    <property type="molecule type" value="Genomic_DNA"/>
</dbReference>
<dbReference type="AlphaFoldDB" id="A0A4D7QLN1"/>
<reference evidence="2 3" key="1">
    <citation type="submission" date="2019-04" db="EMBL/GenBank/DDBJ databases">
        <title>Phreatobacter aquaticus sp. nov.</title>
        <authorList>
            <person name="Choi A."/>
            <person name="Baek K."/>
        </authorList>
    </citation>
    <scope>NUCLEOTIDE SEQUENCE [LARGE SCALE GENOMIC DNA]</scope>
    <source>
        <strain evidence="2 3">NMCR1094</strain>
    </source>
</reference>
<dbReference type="RefSeq" id="WP_137101423.1">
    <property type="nucleotide sequence ID" value="NZ_CP039865.1"/>
</dbReference>
<evidence type="ECO:0000313" key="3">
    <source>
        <dbReference type="Proteomes" id="UP000298588"/>
    </source>
</evidence>